<dbReference type="EMBL" id="PKUQ01000022">
    <property type="protein sequence ID" value="PLW76886.1"/>
    <property type="molecule type" value="Genomic_DNA"/>
</dbReference>
<dbReference type="InterPro" id="IPR032466">
    <property type="entry name" value="Metal_Hydrolase"/>
</dbReference>
<dbReference type="Proteomes" id="UP000234881">
    <property type="component" value="Unassembled WGS sequence"/>
</dbReference>
<dbReference type="OrthoDB" id="105475at2"/>
<organism evidence="7 8">
    <name type="scientific">Cohaesibacter celericrescens</name>
    <dbReference type="NCBI Taxonomy" id="2067669"/>
    <lineage>
        <taxon>Bacteria</taxon>
        <taxon>Pseudomonadati</taxon>
        <taxon>Pseudomonadota</taxon>
        <taxon>Alphaproteobacteria</taxon>
        <taxon>Hyphomicrobiales</taxon>
        <taxon>Cohaesibacteraceae</taxon>
    </lineage>
</organism>
<dbReference type="GO" id="GO:0043103">
    <property type="term" value="P:hypoxanthine salvage"/>
    <property type="evidence" value="ECO:0007669"/>
    <property type="project" value="UniProtKB-UniRule"/>
</dbReference>
<evidence type="ECO:0000256" key="4">
    <source>
        <dbReference type="ARBA" id="ARBA00023080"/>
    </source>
</evidence>
<feature type="binding site" evidence="5">
    <location>
        <position position="20"/>
    </location>
    <ligand>
        <name>Zn(2+)</name>
        <dbReference type="ChEBI" id="CHEBI:29105"/>
        <note>catalytic</note>
    </ligand>
</feature>
<dbReference type="GO" id="GO:0005829">
    <property type="term" value="C:cytosol"/>
    <property type="evidence" value="ECO:0007669"/>
    <property type="project" value="TreeGrafter"/>
</dbReference>
<gene>
    <name evidence="7" type="ORF">C0081_12575</name>
</gene>
<reference evidence="7 8" key="1">
    <citation type="submission" date="2018-01" db="EMBL/GenBank/DDBJ databases">
        <title>The draft genome sequence of Cohaesibacter sp. H1304.</title>
        <authorList>
            <person name="Wang N.-N."/>
            <person name="Du Z.-J."/>
        </authorList>
    </citation>
    <scope>NUCLEOTIDE SEQUENCE [LARGE SCALE GENOMIC DNA]</scope>
    <source>
        <strain evidence="7 8">H1304</strain>
    </source>
</reference>
<protein>
    <recommendedName>
        <fullName evidence="5">Adenine deaminase</fullName>
        <shortName evidence="5">ADE</shortName>
        <ecNumber evidence="5">3.5.4.2</ecNumber>
    </recommendedName>
    <alternativeName>
        <fullName evidence="5">Adenine aminohydrolase</fullName>
        <shortName evidence="5">AAH</shortName>
    </alternativeName>
</protein>
<feature type="active site" description="Proton donor" evidence="5">
    <location>
        <position position="201"/>
    </location>
</feature>
<dbReference type="CDD" id="cd01320">
    <property type="entry name" value="ADA"/>
    <property type="match status" value="1"/>
</dbReference>
<dbReference type="InterPro" id="IPR006330">
    <property type="entry name" value="Ado/ade_deaminase"/>
</dbReference>
<dbReference type="PANTHER" id="PTHR43114">
    <property type="entry name" value="ADENINE DEAMINASE"/>
    <property type="match status" value="1"/>
</dbReference>
<accession>A0A2N5XQT8</accession>
<dbReference type="InterPro" id="IPR001365">
    <property type="entry name" value="A_deaminase_dom"/>
</dbReference>
<dbReference type="HAMAP" id="MF_01962">
    <property type="entry name" value="Adenine_deaminase"/>
    <property type="match status" value="1"/>
</dbReference>
<keyword evidence="2 5" id="KW-0378">Hydrolase</keyword>
<comment type="catalytic activity">
    <reaction evidence="5">
        <text>adenine + H2O + H(+) = hypoxanthine + NH4(+)</text>
        <dbReference type="Rhea" id="RHEA:23688"/>
        <dbReference type="ChEBI" id="CHEBI:15377"/>
        <dbReference type="ChEBI" id="CHEBI:15378"/>
        <dbReference type="ChEBI" id="CHEBI:16708"/>
        <dbReference type="ChEBI" id="CHEBI:17368"/>
        <dbReference type="ChEBI" id="CHEBI:28938"/>
        <dbReference type="EC" id="3.5.4.2"/>
    </reaction>
</comment>
<comment type="function">
    <text evidence="5">Catalyzes the hydrolytic deamination of adenine to hypoxanthine. Plays an important role in the purine salvage pathway and in nitrogen catabolism.</text>
</comment>
<dbReference type="NCBIfam" id="NF006850">
    <property type="entry name" value="PRK09358.1-6"/>
    <property type="match status" value="1"/>
</dbReference>
<feature type="domain" description="Adenosine deaminase" evidence="6">
    <location>
        <begin position="13"/>
        <end position="333"/>
    </location>
</feature>
<keyword evidence="1 5" id="KW-0479">Metal-binding</keyword>
<dbReference type="AlphaFoldDB" id="A0A2N5XQT8"/>
<dbReference type="GO" id="GO:0008270">
    <property type="term" value="F:zinc ion binding"/>
    <property type="evidence" value="ECO:0007669"/>
    <property type="project" value="UniProtKB-UniRule"/>
</dbReference>
<sequence>MTDFANALIDRLPKAELHLHIEGTLEPELMLTLAKRNKVQLPYESVEDVAKAYEFDCLQDFLDLYYMGMSVLQTERDFHDLTWAYLLKVKADGLTHVEMFFDPQAHTDRGISFETVLGGIVLALEQANRELGITSKLIMCFLRHLPEEQAFDALECACKHKDHIFAVGLDSSEKGFPPPLFERVFAAARGEGFTPVAHVGEEGTAENVREGLDLLKIERIDHGNQALSDPELTARLARQQTPLTMCPLSNLRLKGIPTLGHSPVKRAMDAGLLVTVNSDDPSYFGGYLNDNYRAIHQALDLSEKDIIKLAKNSFAASFISDSEKQAHIDAIDAVVEEIKKS</sequence>
<evidence type="ECO:0000256" key="5">
    <source>
        <dbReference type="HAMAP-Rule" id="MF_01962"/>
    </source>
</evidence>
<feature type="binding site" evidence="5">
    <location>
        <position position="280"/>
    </location>
    <ligand>
        <name>substrate</name>
    </ligand>
</feature>
<dbReference type="NCBIfam" id="TIGR01430">
    <property type="entry name" value="aden_deam"/>
    <property type="match status" value="1"/>
</dbReference>
<evidence type="ECO:0000259" key="6">
    <source>
        <dbReference type="Pfam" id="PF00962"/>
    </source>
</evidence>
<dbReference type="GO" id="GO:0009117">
    <property type="term" value="P:nucleotide metabolic process"/>
    <property type="evidence" value="ECO:0007669"/>
    <property type="project" value="UniProtKB-KW"/>
</dbReference>
<dbReference type="RefSeq" id="WP_101534174.1">
    <property type="nucleotide sequence ID" value="NZ_JBFHIU010000005.1"/>
</dbReference>
<dbReference type="EC" id="3.5.4.2" evidence="5"/>
<evidence type="ECO:0000256" key="2">
    <source>
        <dbReference type="ARBA" id="ARBA00022801"/>
    </source>
</evidence>
<dbReference type="SUPFAM" id="SSF51556">
    <property type="entry name" value="Metallo-dependent hydrolases"/>
    <property type="match status" value="1"/>
</dbReference>
<evidence type="ECO:0000313" key="7">
    <source>
        <dbReference type="EMBL" id="PLW76886.1"/>
    </source>
</evidence>
<feature type="binding site" evidence="5">
    <location>
        <position position="18"/>
    </location>
    <ligand>
        <name>Zn(2+)</name>
        <dbReference type="ChEBI" id="CHEBI:29105"/>
        <note>catalytic</note>
    </ligand>
</feature>
<dbReference type="Pfam" id="PF00962">
    <property type="entry name" value="A_deaminase"/>
    <property type="match status" value="1"/>
</dbReference>
<proteinExistence type="inferred from homology"/>
<keyword evidence="3 5" id="KW-0862">Zinc</keyword>
<evidence type="ECO:0000256" key="3">
    <source>
        <dbReference type="ARBA" id="ARBA00022833"/>
    </source>
</evidence>
<dbReference type="Gene3D" id="3.20.20.140">
    <property type="entry name" value="Metal-dependent hydrolases"/>
    <property type="match status" value="1"/>
</dbReference>
<comment type="cofactor">
    <cofactor evidence="5">
        <name>Zn(2+)</name>
        <dbReference type="ChEBI" id="CHEBI:29105"/>
    </cofactor>
    <text evidence="5">Binds 1 zinc ion per subunit.</text>
</comment>
<feature type="site" description="Important for catalytic activity" evidence="5">
    <location>
        <position position="222"/>
    </location>
</feature>
<dbReference type="GO" id="GO:0000034">
    <property type="term" value="F:adenine deaminase activity"/>
    <property type="evidence" value="ECO:0007669"/>
    <property type="project" value="UniProtKB-UniRule"/>
</dbReference>
<dbReference type="PANTHER" id="PTHR43114:SF6">
    <property type="entry name" value="ADENINE DEAMINASE"/>
    <property type="match status" value="1"/>
</dbReference>
<keyword evidence="4 5" id="KW-0546">Nucleotide metabolism</keyword>
<comment type="caution">
    <text evidence="7">The sequence shown here is derived from an EMBL/GenBank/DDBJ whole genome shotgun (WGS) entry which is preliminary data.</text>
</comment>
<feature type="binding site" evidence="5">
    <location>
        <position position="198"/>
    </location>
    <ligand>
        <name>Zn(2+)</name>
        <dbReference type="ChEBI" id="CHEBI:29105"/>
        <note>catalytic</note>
    </ligand>
</feature>
<dbReference type="GO" id="GO:0006146">
    <property type="term" value="P:adenine catabolic process"/>
    <property type="evidence" value="ECO:0007669"/>
    <property type="project" value="UniProtKB-UniRule"/>
</dbReference>
<comment type="similarity">
    <text evidence="5">Belongs to the metallo-dependent hydrolases superfamily. Adenosine and AMP deaminases family. Adenine deaminase type 2 subfamily.</text>
</comment>
<evidence type="ECO:0000313" key="8">
    <source>
        <dbReference type="Proteomes" id="UP000234881"/>
    </source>
</evidence>
<dbReference type="InterPro" id="IPR028892">
    <property type="entry name" value="ADE"/>
</dbReference>
<keyword evidence="8" id="KW-1185">Reference proteome</keyword>
<feature type="binding site" evidence="5">
    <location>
        <position position="279"/>
    </location>
    <ligand>
        <name>Zn(2+)</name>
        <dbReference type="ChEBI" id="CHEBI:29105"/>
        <note>catalytic</note>
    </ligand>
</feature>
<name>A0A2N5XQT8_9HYPH</name>
<evidence type="ECO:0000256" key="1">
    <source>
        <dbReference type="ARBA" id="ARBA00022723"/>
    </source>
</evidence>